<dbReference type="AlphaFoldDB" id="A0A368UV63"/>
<dbReference type="Proteomes" id="UP000253065">
    <property type="component" value="Unassembled WGS sequence"/>
</dbReference>
<gene>
    <name evidence="2" type="ORF">DET51_11242</name>
    <name evidence="1" type="ORF">DET64_11242</name>
</gene>
<reference evidence="2 3" key="1">
    <citation type="submission" date="2018-07" db="EMBL/GenBank/DDBJ databases">
        <title>Freshwater and sediment microbial communities from various areas in North America, analyzing microbe dynamics in response to fracking.</title>
        <authorList>
            <person name="Lamendella R."/>
        </authorList>
    </citation>
    <scope>NUCLEOTIDE SEQUENCE [LARGE SCALE GENOMIC DNA]</scope>
    <source>
        <strain evidence="2 3">114E</strain>
        <strain evidence="1 4">114E_o</strain>
    </source>
</reference>
<protein>
    <submittedName>
        <fullName evidence="2">Uncharacterized protein</fullName>
    </submittedName>
</protein>
<evidence type="ECO:0000313" key="1">
    <source>
        <dbReference type="EMBL" id="RBP69600.1"/>
    </source>
</evidence>
<proteinExistence type="predicted"/>
<dbReference type="Proteomes" id="UP000252795">
    <property type="component" value="Unassembled WGS sequence"/>
</dbReference>
<accession>A0A368UV63</accession>
<dbReference type="EMBL" id="QPJB01000012">
    <property type="protein sequence ID" value="RCW31244.1"/>
    <property type="molecule type" value="Genomic_DNA"/>
</dbReference>
<dbReference type="RefSeq" id="WP_113880532.1">
    <property type="nucleotide sequence ID" value="NZ_QNSA01000012.1"/>
</dbReference>
<evidence type="ECO:0000313" key="2">
    <source>
        <dbReference type="EMBL" id="RCW31244.1"/>
    </source>
</evidence>
<evidence type="ECO:0000313" key="4">
    <source>
        <dbReference type="Proteomes" id="UP000253065"/>
    </source>
</evidence>
<evidence type="ECO:0000313" key="3">
    <source>
        <dbReference type="Proteomes" id="UP000252795"/>
    </source>
</evidence>
<dbReference type="EMBL" id="QNSA01000012">
    <property type="protein sequence ID" value="RBP69600.1"/>
    <property type="molecule type" value="Genomic_DNA"/>
</dbReference>
<keyword evidence="4" id="KW-1185">Reference proteome</keyword>
<sequence length="73" mass="8282">MKAVFNPTATNNDINRAASEFYNGSYRSIWVNGNMSRRAMRRQLEKMGMTKEQADKYLTDIGLPGQKPVRGAK</sequence>
<comment type="caution">
    <text evidence="2">The sequence shown here is derived from an EMBL/GenBank/DDBJ whole genome shotgun (WGS) entry which is preliminary data.</text>
</comment>
<organism evidence="2 3">
    <name type="scientific">Marinobacter nauticus</name>
    <name type="common">Marinobacter hydrocarbonoclasticus</name>
    <name type="synonym">Marinobacter aquaeolei</name>
    <dbReference type="NCBI Taxonomy" id="2743"/>
    <lineage>
        <taxon>Bacteria</taxon>
        <taxon>Pseudomonadati</taxon>
        <taxon>Pseudomonadota</taxon>
        <taxon>Gammaproteobacteria</taxon>
        <taxon>Pseudomonadales</taxon>
        <taxon>Marinobacteraceae</taxon>
        <taxon>Marinobacter</taxon>
    </lineage>
</organism>
<name>A0A368UV63_MARNT</name>